<feature type="domain" description="Lyase catalytic" evidence="8">
    <location>
        <begin position="303"/>
        <end position="549"/>
    </location>
</feature>
<accession>A0A413VN91</accession>
<dbReference type="Pfam" id="PF09093">
    <property type="entry name" value="Lyase_catalyt"/>
    <property type="match status" value="1"/>
</dbReference>
<dbReference type="SUPFAM" id="SSF49785">
    <property type="entry name" value="Galactose-binding domain-like"/>
    <property type="match status" value="1"/>
</dbReference>
<dbReference type="InterPro" id="IPR008929">
    <property type="entry name" value="Chondroitin_lyas"/>
</dbReference>
<dbReference type="InterPro" id="IPR015177">
    <property type="entry name" value="Lyase_catalyt"/>
</dbReference>
<dbReference type="Pfam" id="PF02278">
    <property type="entry name" value="Lyase_8"/>
    <property type="match status" value="1"/>
</dbReference>
<feature type="domain" description="Lyase N-terminal" evidence="7">
    <location>
        <begin position="22"/>
        <end position="180"/>
    </location>
</feature>
<dbReference type="PANTHER" id="PTHR37322">
    <property type="match status" value="1"/>
</dbReference>
<dbReference type="SUPFAM" id="SSF48230">
    <property type="entry name" value="Chondroitin AC/alginate lyase"/>
    <property type="match status" value="1"/>
</dbReference>
<protein>
    <submittedName>
        <fullName evidence="9">Lyase</fullName>
    </submittedName>
</protein>
<evidence type="ECO:0000313" key="10">
    <source>
        <dbReference type="Proteomes" id="UP000284379"/>
    </source>
</evidence>
<dbReference type="InterPro" id="IPR011071">
    <property type="entry name" value="Lyase_8-like_C"/>
</dbReference>
<dbReference type="InterPro" id="IPR014718">
    <property type="entry name" value="GH-type_carb-bd"/>
</dbReference>
<dbReference type="InterPro" id="IPR015176">
    <property type="entry name" value="Lyase_N"/>
</dbReference>
<dbReference type="InterPro" id="IPR039174">
    <property type="entry name" value="Chondroitin_ABC_lyase"/>
</dbReference>
<dbReference type="AlphaFoldDB" id="A0A413VN91"/>
<evidence type="ECO:0000256" key="4">
    <source>
        <dbReference type="ARBA" id="ARBA00022837"/>
    </source>
</evidence>
<dbReference type="SUPFAM" id="SSF74650">
    <property type="entry name" value="Galactose mutarotase-like"/>
    <property type="match status" value="1"/>
</dbReference>
<comment type="caution">
    <text evidence="9">The sequence shown here is derived from an EMBL/GenBank/DDBJ whole genome shotgun (WGS) entry which is preliminary data.</text>
</comment>
<feature type="domain" description="Polysaccharide lyase family 8 central" evidence="6">
    <location>
        <begin position="603"/>
        <end position="768"/>
    </location>
</feature>
<dbReference type="GO" id="GO:0005576">
    <property type="term" value="C:extracellular region"/>
    <property type="evidence" value="ECO:0007669"/>
    <property type="project" value="InterPro"/>
</dbReference>
<evidence type="ECO:0000256" key="2">
    <source>
        <dbReference type="ARBA" id="ARBA00006699"/>
    </source>
</evidence>
<evidence type="ECO:0000256" key="1">
    <source>
        <dbReference type="ARBA" id="ARBA00001913"/>
    </source>
</evidence>
<dbReference type="GO" id="GO:0006027">
    <property type="term" value="P:glycosaminoglycan catabolic process"/>
    <property type="evidence" value="ECO:0007669"/>
    <property type="project" value="InterPro"/>
</dbReference>
<dbReference type="Gene3D" id="2.60.120.430">
    <property type="entry name" value="Galactose-binding lectin"/>
    <property type="match status" value="1"/>
</dbReference>
<dbReference type="PANTHER" id="PTHR37322:SF3">
    <property type="entry name" value="CHONDROITIN SULFATE ABC EXOLYASE"/>
    <property type="match status" value="1"/>
</dbReference>
<dbReference type="InterPro" id="IPR008979">
    <property type="entry name" value="Galactose-bd-like_sf"/>
</dbReference>
<evidence type="ECO:0000259" key="6">
    <source>
        <dbReference type="Pfam" id="PF02278"/>
    </source>
</evidence>
<keyword evidence="4" id="KW-0106">Calcium</keyword>
<comment type="subunit">
    <text evidence="3">Monomer.</text>
</comment>
<dbReference type="RefSeq" id="WP_007485901.1">
    <property type="nucleotide sequence ID" value="NZ_CABJFV010000007.1"/>
</dbReference>
<sequence>MKIKNWVLIVCLLCFITEVMKAQVYSFENKKVPKEWSIDGGKLEVSRLKYKEGKQSLKVVWDKNAIVRFTGKESLDAASRSVNGGITAWIYNKVPVTEYMYFSFADESGAEVCRLPFRMDFKGWRCVWAKFREDMLMKPGTIITSCAMIMPENVETGTIYLDYVEFTPTVSWQKMSDAQYKVNQKDYSLIHDFIGYRNTFPDLSDVIVRDENRKGVETIKNRLMKWYLGDQSADNHPMVEIRKRGERDFIKKGLKAAEKVQIRYDADGVAMGEGLFPLYFSKAGVTNVATFPDINKYILLPLALDYRKNKSENSLKKALYIYDWFHDQGWADGSGMGTLCFEKLRSAGYFHSLFLLKDNLSEAQLNRELKALKWFTMFGACYQKPEHAGEVADNLRALALPKLIYALSLTDLTEQQAAMTAFSSYMNNALDFGPGFFGTIKADYSGYHHRGPYNSAYYPHALYAASLVAYLLHDTPYALSESSLTHLKQALLTFRFFSANLNIPSGTVGRFPRGQQVLQELLPAFAYVAQSFPETDTELTAAFKRLVRKNPDVVKSFMAEVNSDLTYTNSVGEAEAMIKLLQMDIEEESAPEGSLFMPYSGLLVVKNKDYHINVKGFSKYIWDYESSVSENLYGRYLSYGQIEYFHFGKNTHSFYPANQAFDWNYLSGTTSIVLPVTELGAKKNKHRNFSDETFLCGVSTTGQRSMFSMRLHDLKYDDSFRANKSVFVIDDIILCLGSDIRNGDKQHKTVTTLFQSPVKQKVKMEKRKTGVLLNDHSGMLYAMKDCDPVVQKNDSFTIAYIDHDVAPDRAGYQYYVVTNGDKQLAAHLLSENTPIQILRQDDKAHIVRVKDRDITYGAVFNKDQTFDSLLVKRVNIPLSYIIESEDKDKMKVFFSEPDMRRVSRTSMDGLSEEDVIEEERAIETELVLNGMYDVYSPVTPLKVQYEDGNTLVRVLTIRGNNYMFNLRKKSL</sequence>
<dbReference type="EMBL" id="QSGO01000007">
    <property type="protein sequence ID" value="RHB35026.1"/>
    <property type="molecule type" value="Genomic_DNA"/>
</dbReference>
<dbReference type="SUPFAM" id="SSF49863">
    <property type="entry name" value="Hyaluronate lyase-like, C-terminal domain"/>
    <property type="match status" value="1"/>
</dbReference>
<evidence type="ECO:0000256" key="3">
    <source>
        <dbReference type="ARBA" id="ARBA00011245"/>
    </source>
</evidence>
<dbReference type="Gene3D" id="2.70.98.10">
    <property type="match status" value="1"/>
</dbReference>
<dbReference type="GO" id="GO:0030246">
    <property type="term" value="F:carbohydrate binding"/>
    <property type="evidence" value="ECO:0007669"/>
    <property type="project" value="InterPro"/>
</dbReference>
<evidence type="ECO:0000259" key="7">
    <source>
        <dbReference type="Pfam" id="PF09092"/>
    </source>
</evidence>
<evidence type="ECO:0000256" key="5">
    <source>
        <dbReference type="ARBA" id="ARBA00023239"/>
    </source>
</evidence>
<evidence type="ECO:0000313" key="9">
    <source>
        <dbReference type="EMBL" id="RHB35026.1"/>
    </source>
</evidence>
<proteinExistence type="inferred from homology"/>
<evidence type="ECO:0000259" key="8">
    <source>
        <dbReference type="Pfam" id="PF09093"/>
    </source>
</evidence>
<organism evidence="9 10">
    <name type="scientific">Bacteroides nordii</name>
    <dbReference type="NCBI Taxonomy" id="291645"/>
    <lineage>
        <taxon>Bacteria</taxon>
        <taxon>Pseudomonadati</taxon>
        <taxon>Bacteroidota</taxon>
        <taxon>Bacteroidia</taxon>
        <taxon>Bacteroidales</taxon>
        <taxon>Bacteroidaceae</taxon>
        <taxon>Bacteroides</taxon>
    </lineage>
</organism>
<dbReference type="Pfam" id="PF09092">
    <property type="entry name" value="Lyase_N"/>
    <property type="match status" value="1"/>
</dbReference>
<dbReference type="GO" id="GO:0005975">
    <property type="term" value="P:carbohydrate metabolic process"/>
    <property type="evidence" value="ECO:0007669"/>
    <property type="project" value="InterPro"/>
</dbReference>
<gene>
    <name evidence="9" type="ORF">DW888_11270</name>
</gene>
<dbReference type="GO" id="GO:0016837">
    <property type="term" value="F:carbon-oxygen lyase activity, acting on polysaccharides"/>
    <property type="evidence" value="ECO:0007669"/>
    <property type="project" value="UniProtKB-ARBA"/>
</dbReference>
<dbReference type="Gene3D" id="2.60.220.10">
    <property type="entry name" value="Polysaccharide lyase family 8-like, C-terminal"/>
    <property type="match status" value="1"/>
</dbReference>
<dbReference type="Gene3D" id="1.50.10.100">
    <property type="entry name" value="Chondroitin AC/alginate lyase"/>
    <property type="match status" value="1"/>
</dbReference>
<dbReference type="Proteomes" id="UP000284379">
    <property type="component" value="Unassembled WGS sequence"/>
</dbReference>
<comment type="similarity">
    <text evidence="2">Belongs to the polysaccharide lyase 8 family.</text>
</comment>
<comment type="cofactor">
    <cofactor evidence="1">
        <name>Ca(2+)</name>
        <dbReference type="ChEBI" id="CHEBI:29108"/>
    </cofactor>
</comment>
<dbReference type="InterPro" id="IPR011013">
    <property type="entry name" value="Gal_mutarotase_sf_dom"/>
</dbReference>
<name>A0A413VN91_9BACE</name>
<keyword evidence="5 9" id="KW-0456">Lyase</keyword>
<reference evidence="9 10" key="1">
    <citation type="submission" date="2018-08" db="EMBL/GenBank/DDBJ databases">
        <title>A genome reference for cultivated species of the human gut microbiota.</title>
        <authorList>
            <person name="Zou Y."/>
            <person name="Xue W."/>
            <person name="Luo G."/>
        </authorList>
    </citation>
    <scope>NUCLEOTIDE SEQUENCE [LARGE SCALE GENOMIC DNA]</scope>
    <source>
        <strain evidence="9 10">AM40-30BH</strain>
    </source>
</reference>
<dbReference type="InterPro" id="IPR003159">
    <property type="entry name" value="Lyase_8_central_dom"/>
</dbReference>